<accession>E7DDH1</accession>
<evidence type="ECO:0000313" key="2">
    <source>
        <dbReference type="EMBL" id="ADT64688.1"/>
    </source>
</evidence>
<reference evidence="2" key="1">
    <citation type="submission" date="2010-09" db="EMBL/GenBank/DDBJ databases">
        <authorList>
            <person name="Curson A.R.J."/>
            <person name="Sullivan M.J."/>
            <person name="Todd J.D."/>
            <person name="Johnston A.W.B."/>
        </authorList>
    </citation>
    <scope>NUCLEOTIDE SEQUENCE</scope>
    <source>
        <strain evidence="2">M3A</strain>
    </source>
</reference>
<protein>
    <submittedName>
        <fullName evidence="2">Uncharacterized protein</fullName>
    </submittedName>
</protein>
<organism evidence="2">
    <name type="scientific">Alcaligenes faecalis</name>
    <dbReference type="NCBI Taxonomy" id="511"/>
    <lineage>
        <taxon>Bacteria</taxon>
        <taxon>Pseudomonadati</taxon>
        <taxon>Pseudomonadota</taxon>
        <taxon>Betaproteobacteria</taxon>
        <taxon>Burkholderiales</taxon>
        <taxon>Alcaligenaceae</taxon>
        <taxon>Alcaligenes</taxon>
    </lineage>
</organism>
<dbReference type="EMBL" id="HQ226120">
    <property type="protein sequence ID" value="ADT64688.1"/>
    <property type="molecule type" value="Genomic_DNA"/>
</dbReference>
<reference evidence="2" key="2">
    <citation type="journal article" date="2011" name="ISME J.">
        <title>DddY, a periplasmic dimethylsulfoniopropionate lyase found in taxonomically diverse species of Proteobacteria.</title>
        <authorList>
            <person name="Curson A.R."/>
            <person name="Sullivan M.J."/>
            <person name="Todd J.D."/>
            <person name="Johnston A.W."/>
        </authorList>
    </citation>
    <scope>NUCLEOTIDE SEQUENCE</scope>
    <source>
        <strain evidence="2">M3A</strain>
    </source>
</reference>
<proteinExistence type="predicted"/>
<dbReference type="AlphaFoldDB" id="E7DDH1"/>
<feature type="compositionally biased region" description="Basic and acidic residues" evidence="1">
    <location>
        <begin position="97"/>
        <end position="109"/>
    </location>
</feature>
<sequence>MEKERGWQQLGGGGGGPHQHVDLALRFSHCLLFNPSDTKSAAYNPLLEVRRGAHKVRDVQNIADILVDPEGALDRARHIERRRSGAARQCDGQADPLEPKDSSPHHDQPQDVSAGTDLDREDLDGVGALRVPQGQDAGPAAPGTPQNGRSGPLSDLDPL</sequence>
<feature type="region of interest" description="Disordered" evidence="1">
    <location>
        <begin position="69"/>
        <end position="159"/>
    </location>
</feature>
<name>E7DDH1_ALCFA</name>
<evidence type="ECO:0000256" key="1">
    <source>
        <dbReference type="SAM" id="MobiDB-lite"/>
    </source>
</evidence>